<dbReference type="SUPFAM" id="SSF55785">
    <property type="entry name" value="PYP-like sensor domain (PAS domain)"/>
    <property type="match status" value="1"/>
</dbReference>
<dbReference type="FunFam" id="3.30.450.20:FF:000060">
    <property type="entry name" value="Sensor protein FixL"/>
    <property type="match status" value="1"/>
</dbReference>
<dbReference type="InterPro" id="IPR003594">
    <property type="entry name" value="HATPase_dom"/>
</dbReference>
<keyword evidence="15" id="KW-1185">Reference proteome</keyword>
<dbReference type="SUPFAM" id="SSF47384">
    <property type="entry name" value="Homodimeric domain of signal transducing histidine kinase"/>
    <property type="match status" value="1"/>
</dbReference>
<gene>
    <name evidence="14" type="ORF">HNP71_002403</name>
</gene>
<keyword evidence="5" id="KW-0547">Nucleotide-binding</keyword>
<evidence type="ECO:0000256" key="5">
    <source>
        <dbReference type="ARBA" id="ARBA00022741"/>
    </source>
</evidence>
<dbReference type="CDD" id="cd00130">
    <property type="entry name" value="PAS"/>
    <property type="match status" value="1"/>
</dbReference>
<dbReference type="AlphaFoldDB" id="A0A840VE47"/>
<dbReference type="NCBIfam" id="TIGR00229">
    <property type="entry name" value="sensory_box"/>
    <property type="match status" value="1"/>
</dbReference>
<organism evidence="14 15">
    <name type="scientific">Acidocella aromatica</name>
    <dbReference type="NCBI Taxonomy" id="1303579"/>
    <lineage>
        <taxon>Bacteria</taxon>
        <taxon>Pseudomonadati</taxon>
        <taxon>Pseudomonadota</taxon>
        <taxon>Alphaproteobacteria</taxon>
        <taxon>Acetobacterales</taxon>
        <taxon>Acidocellaceae</taxon>
        <taxon>Acidocella</taxon>
    </lineage>
</organism>
<dbReference type="InterPro" id="IPR005467">
    <property type="entry name" value="His_kinase_dom"/>
</dbReference>
<keyword evidence="7" id="KW-0067">ATP-binding</keyword>
<evidence type="ECO:0000313" key="15">
    <source>
        <dbReference type="Proteomes" id="UP000553706"/>
    </source>
</evidence>
<evidence type="ECO:0000256" key="2">
    <source>
        <dbReference type="ARBA" id="ARBA00012438"/>
    </source>
</evidence>
<dbReference type="SMART" id="SM00387">
    <property type="entry name" value="HATPase_c"/>
    <property type="match status" value="1"/>
</dbReference>
<dbReference type="InterPro" id="IPR035965">
    <property type="entry name" value="PAS-like_dom_sf"/>
</dbReference>
<name>A0A840VE47_9PROT</name>
<comment type="function">
    <text evidence="9">Putative oxygen sensor; modulates the activity of FixJ, a transcriptional activator of nitrogen fixation fixK gene. FixL probably acts as a kinase that phosphorylates FixJ.</text>
</comment>
<dbReference type="PROSITE" id="PS50109">
    <property type="entry name" value="HIS_KIN"/>
    <property type="match status" value="1"/>
</dbReference>
<dbReference type="Pfam" id="PF00989">
    <property type="entry name" value="PAS"/>
    <property type="match status" value="1"/>
</dbReference>
<dbReference type="Gene3D" id="1.10.287.130">
    <property type="match status" value="1"/>
</dbReference>
<dbReference type="Gene3D" id="6.10.250.2580">
    <property type="match status" value="1"/>
</dbReference>
<dbReference type="PROSITE" id="PS50113">
    <property type="entry name" value="PAC"/>
    <property type="match status" value="1"/>
</dbReference>
<sequence>MSNAGQSADQDGPGDLASLALAALREREAHLRSILATVPDAMIVIDAAGIISSFSSAAERLFGYKAEDVAGRNVSLLMPSPYAEQHDSYLERYLTTGQKRIIGASRVVMGLRKDGSTFPMELYIGETATRDGRAFTGFVRDLTERQETQARLHELQAELAHMSRFTAMGEMASTLAHELNQPLTAVATYLNGCRRLLARGEAADLTMLGDGIERAAEQALRAGQIIRRLREFVSRGETERRLENLPKLVEEASALALVGARESGVRVSFAFDPDCGSVIADKVQVQQVLLNLIRNAMEAMQDTEQRDMLVTTTPASEGMVCVSVADTGPGIAPEVLAQLFQPFVTTKSYGMGVGLSVSRTIIESHGGRLWAEPNPGGGAVFSFTLFGRGRPGMDDDAA</sequence>
<evidence type="ECO:0000256" key="6">
    <source>
        <dbReference type="ARBA" id="ARBA00022777"/>
    </source>
</evidence>
<evidence type="ECO:0000256" key="9">
    <source>
        <dbReference type="ARBA" id="ARBA00059827"/>
    </source>
</evidence>
<evidence type="ECO:0000256" key="1">
    <source>
        <dbReference type="ARBA" id="ARBA00000085"/>
    </source>
</evidence>
<dbReference type="GO" id="GO:0005524">
    <property type="term" value="F:ATP binding"/>
    <property type="evidence" value="ECO:0007669"/>
    <property type="project" value="UniProtKB-KW"/>
</dbReference>
<dbReference type="EMBL" id="JACHFJ010000012">
    <property type="protein sequence ID" value="MBB5374133.1"/>
    <property type="molecule type" value="Genomic_DNA"/>
</dbReference>
<dbReference type="PRINTS" id="PR00344">
    <property type="entry name" value="BCTRLSENSOR"/>
</dbReference>
<dbReference type="InterPro" id="IPR036890">
    <property type="entry name" value="HATPase_C_sf"/>
</dbReference>
<dbReference type="InterPro" id="IPR000014">
    <property type="entry name" value="PAS"/>
</dbReference>
<dbReference type="InterPro" id="IPR013767">
    <property type="entry name" value="PAS_fold"/>
</dbReference>
<accession>A0A840VE47</accession>
<keyword evidence="6 14" id="KW-0418">Kinase</keyword>
<dbReference type="SMART" id="SM00388">
    <property type="entry name" value="HisKA"/>
    <property type="match status" value="1"/>
</dbReference>
<dbReference type="PROSITE" id="PS50112">
    <property type="entry name" value="PAS"/>
    <property type="match status" value="1"/>
</dbReference>
<dbReference type="SMART" id="SM00091">
    <property type="entry name" value="PAS"/>
    <property type="match status" value="1"/>
</dbReference>
<dbReference type="GO" id="GO:0000155">
    <property type="term" value="F:phosphorelay sensor kinase activity"/>
    <property type="evidence" value="ECO:0007669"/>
    <property type="project" value="InterPro"/>
</dbReference>
<evidence type="ECO:0000259" key="12">
    <source>
        <dbReference type="PROSITE" id="PS50112"/>
    </source>
</evidence>
<reference evidence="14 15" key="1">
    <citation type="submission" date="2020-08" db="EMBL/GenBank/DDBJ databases">
        <title>Genomic Encyclopedia of Type Strains, Phase IV (KMG-IV): sequencing the most valuable type-strain genomes for metagenomic binning, comparative biology and taxonomic classification.</title>
        <authorList>
            <person name="Goeker M."/>
        </authorList>
    </citation>
    <scope>NUCLEOTIDE SEQUENCE [LARGE SCALE GENOMIC DNA]</scope>
    <source>
        <strain evidence="14 15">DSM 27026</strain>
    </source>
</reference>
<feature type="domain" description="Histidine kinase" evidence="11">
    <location>
        <begin position="174"/>
        <end position="385"/>
    </location>
</feature>
<protein>
    <recommendedName>
        <fullName evidence="10">Sensor protein FixL</fullName>
        <ecNumber evidence="2">2.7.13.3</ecNumber>
    </recommendedName>
</protein>
<dbReference type="Gene3D" id="3.30.450.20">
    <property type="entry name" value="PAS domain"/>
    <property type="match status" value="1"/>
</dbReference>
<dbReference type="CDD" id="cd00082">
    <property type="entry name" value="HisKA"/>
    <property type="match status" value="1"/>
</dbReference>
<evidence type="ECO:0000256" key="3">
    <source>
        <dbReference type="ARBA" id="ARBA00022553"/>
    </source>
</evidence>
<dbReference type="Gene3D" id="3.30.565.10">
    <property type="entry name" value="Histidine kinase-like ATPase, C-terminal domain"/>
    <property type="match status" value="1"/>
</dbReference>
<dbReference type="SUPFAM" id="SSF55874">
    <property type="entry name" value="ATPase domain of HSP90 chaperone/DNA topoisomerase II/histidine kinase"/>
    <property type="match status" value="1"/>
</dbReference>
<evidence type="ECO:0000256" key="10">
    <source>
        <dbReference type="ARBA" id="ARBA00070616"/>
    </source>
</evidence>
<dbReference type="RefSeq" id="WP_343062403.1">
    <property type="nucleotide sequence ID" value="NZ_JACHFJ010000012.1"/>
</dbReference>
<dbReference type="InterPro" id="IPR036097">
    <property type="entry name" value="HisK_dim/P_sf"/>
</dbReference>
<dbReference type="InterPro" id="IPR004358">
    <property type="entry name" value="Sig_transdc_His_kin-like_C"/>
</dbReference>
<evidence type="ECO:0000256" key="4">
    <source>
        <dbReference type="ARBA" id="ARBA00022679"/>
    </source>
</evidence>
<dbReference type="PANTHER" id="PTHR43065">
    <property type="entry name" value="SENSOR HISTIDINE KINASE"/>
    <property type="match status" value="1"/>
</dbReference>
<proteinExistence type="predicted"/>
<evidence type="ECO:0000256" key="7">
    <source>
        <dbReference type="ARBA" id="ARBA00022840"/>
    </source>
</evidence>
<feature type="domain" description="PAS" evidence="12">
    <location>
        <begin position="27"/>
        <end position="97"/>
    </location>
</feature>
<evidence type="ECO:0000313" key="14">
    <source>
        <dbReference type="EMBL" id="MBB5374133.1"/>
    </source>
</evidence>
<keyword evidence="8" id="KW-0902">Two-component regulatory system</keyword>
<evidence type="ECO:0000256" key="8">
    <source>
        <dbReference type="ARBA" id="ARBA00023012"/>
    </source>
</evidence>
<dbReference type="Proteomes" id="UP000553706">
    <property type="component" value="Unassembled WGS sequence"/>
</dbReference>
<keyword evidence="3" id="KW-0597">Phosphoprotein</keyword>
<evidence type="ECO:0000259" key="13">
    <source>
        <dbReference type="PROSITE" id="PS50113"/>
    </source>
</evidence>
<evidence type="ECO:0000259" key="11">
    <source>
        <dbReference type="PROSITE" id="PS50109"/>
    </source>
</evidence>
<comment type="catalytic activity">
    <reaction evidence="1">
        <text>ATP + protein L-histidine = ADP + protein N-phospho-L-histidine.</text>
        <dbReference type="EC" id="2.7.13.3"/>
    </reaction>
</comment>
<dbReference type="PANTHER" id="PTHR43065:SF42">
    <property type="entry name" value="TWO-COMPONENT SENSOR PPRA"/>
    <property type="match status" value="1"/>
</dbReference>
<feature type="domain" description="PAC" evidence="13">
    <location>
        <begin position="104"/>
        <end position="154"/>
    </location>
</feature>
<dbReference type="Pfam" id="PF02518">
    <property type="entry name" value="HATPase_c"/>
    <property type="match status" value="1"/>
</dbReference>
<dbReference type="InterPro" id="IPR000700">
    <property type="entry name" value="PAS-assoc_C"/>
</dbReference>
<dbReference type="GO" id="GO:0006355">
    <property type="term" value="P:regulation of DNA-templated transcription"/>
    <property type="evidence" value="ECO:0007669"/>
    <property type="project" value="InterPro"/>
</dbReference>
<dbReference type="EC" id="2.7.13.3" evidence="2"/>
<comment type="caution">
    <text evidence="14">The sequence shown here is derived from an EMBL/GenBank/DDBJ whole genome shotgun (WGS) entry which is preliminary data.</text>
</comment>
<keyword evidence="4 14" id="KW-0808">Transferase</keyword>
<dbReference type="InterPro" id="IPR003661">
    <property type="entry name" value="HisK_dim/P_dom"/>
</dbReference>
<dbReference type="Pfam" id="PF00512">
    <property type="entry name" value="HisKA"/>
    <property type="match status" value="1"/>
</dbReference>